<dbReference type="PROSITE" id="PS51387">
    <property type="entry name" value="FAD_PCMH"/>
    <property type="match status" value="1"/>
</dbReference>
<evidence type="ECO:0000256" key="3">
    <source>
        <dbReference type="ARBA" id="ARBA00022827"/>
    </source>
</evidence>
<gene>
    <name evidence="6" type="ORF">DSM5745_09654</name>
</gene>
<dbReference type="Gene3D" id="3.40.462.20">
    <property type="match status" value="1"/>
</dbReference>
<organism evidence="6 7">
    <name type="scientific">Aspergillus mulundensis</name>
    <dbReference type="NCBI Taxonomy" id="1810919"/>
    <lineage>
        <taxon>Eukaryota</taxon>
        <taxon>Fungi</taxon>
        <taxon>Dikarya</taxon>
        <taxon>Ascomycota</taxon>
        <taxon>Pezizomycotina</taxon>
        <taxon>Eurotiomycetes</taxon>
        <taxon>Eurotiomycetidae</taxon>
        <taxon>Eurotiales</taxon>
        <taxon>Aspergillaceae</taxon>
        <taxon>Aspergillus</taxon>
        <taxon>Aspergillus subgen. Nidulantes</taxon>
    </lineage>
</organism>
<dbReference type="GeneID" id="38120024"/>
<dbReference type="InterPro" id="IPR050416">
    <property type="entry name" value="FAD-linked_Oxidoreductase"/>
</dbReference>
<dbReference type="InterPro" id="IPR036318">
    <property type="entry name" value="FAD-bd_PCMH-like_sf"/>
</dbReference>
<dbReference type="EMBL" id="PVWQ01000013">
    <property type="protein sequence ID" value="RDW65915.1"/>
    <property type="molecule type" value="Genomic_DNA"/>
</dbReference>
<evidence type="ECO:0000259" key="5">
    <source>
        <dbReference type="PROSITE" id="PS51387"/>
    </source>
</evidence>
<dbReference type="InterPro" id="IPR016167">
    <property type="entry name" value="FAD-bd_PCMH_sub1"/>
</dbReference>
<protein>
    <recommendedName>
        <fullName evidence="5">FAD-binding PCMH-type domain-containing protein</fullName>
    </recommendedName>
</protein>
<keyword evidence="3" id="KW-0274">FAD</keyword>
<dbReference type="OrthoDB" id="363185at2759"/>
<dbReference type="Gene3D" id="3.30.465.10">
    <property type="match status" value="1"/>
</dbReference>
<dbReference type="PANTHER" id="PTHR42973:SF7">
    <property type="entry name" value="FAD-BINDING PCMH-TYPE DOMAIN-CONTAINING PROTEIN"/>
    <property type="match status" value="1"/>
</dbReference>
<dbReference type="RefSeq" id="XP_026600018.1">
    <property type="nucleotide sequence ID" value="XM_026751670.1"/>
</dbReference>
<dbReference type="SUPFAM" id="SSF56176">
    <property type="entry name" value="FAD-binding/transporter-associated domain-like"/>
    <property type="match status" value="1"/>
</dbReference>
<evidence type="ECO:0000256" key="4">
    <source>
        <dbReference type="ARBA" id="ARBA00023002"/>
    </source>
</evidence>
<dbReference type="InterPro" id="IPR016166">
    <property type="entry name" value="FAD-bd_PCMH"/>
</dbReference>
<dbReference type="GO" id="GO:0071949">
    <property type="term" value="F:FAD binding"/>
    <property type="evidence" value="ECO:0007669"/>
    <property type="project" value="InterPro"/>
</dbReference>
<dbReference type="STRING" id="1810919.A0A3D8QVW4"/>
<dbReference type="GO" id="GO:0016491">
    <property type="term" value="F:oxidoreductase activity"/>
    <property type="evidence" value="ECO:0007669"/>
    <property type="project" value="UniProtKB-KW"/>
</dbReference>
<dbReference type="Proteomes" id="UP000256690">
    <property type="component" value="Unassembled WGS sequence"/>
</dbReference>
<dbReference type="Pfam" id="PF01565">
    <property type="entry name" value="FAD_binding_4"/>
    <property type="match status" value="1"/>
</dbReference>
<evidence type="ECO:0000256" key="2">
    <source>
        <dbReference type="ARBA" id="ARBA00022630"/>
    </source>
</evidence>
<comment type="similarity">
    <text evidence="1">Belongs to the oxygen-dependent FAD-linked oxidoreductase family.</text>
</comment>
<keyword evidence="4" id="KW-0560">Oxidoreductase</keyword>
<sequence>MDPESTKTLEQLSSFFSSHPSITLLTPFLNSISFNTLRPTFVNPNSTPLAILRPSSTEDVSIIVQFLASRDIPFTVRVGGHDMHGRSAVDGCVVLDLRLLNHVVVNEDKKTAAIGGGILIGDLLSALEMHGLVTPVGTVSSVGYVGWAMYGGYGPYSSVYGLGVDQIVGAKVVNASGEVIDADEELLKGIKGAGGAFGVIVEVEVRVYELESILAGTLLFTSTDLPTTLRTFTSAYNALTHSTAIPAALNLFPAVLPSPPMPTPTFALIVTWTSPDHSAGQEWINRIATLTPSATVTANTVQSTAPKAWADEVSKLVATNVQGRMYTISLRQITQEVSDVIARYTSPEKMPRDPALLFDMHELRSVSPSANHKTDSVFNAREPHFVVEICAIAANPENLETVLKWGEEFQGALKRTDRGNILPASYISFLAREEIERNMGGVFGGHLGFLTELKRRLDPVNVFRAAISNL</sequence>
<comment type="caution">
    <text evidence="6">The sequence shown here is derived from an EMBL/GenBank/DDBJ whole genome shotgun (WGS) entry which is preliminary data.</text>
</comment>
<proteinExistence type="inferred from homology"/>
<dbReference type="Gene3D" id="3.30.43.10">
    <property type="entry name" value="Uridine Diphospho-n-acetylenolpyruvylglucosamine Reductase, domain 2"/>
    <property type="match status" value="1"/>
</dbReference>
<evidence type="ECO:0000313" key="6">
    <source>
        <dbReference type="EMBL" id="RDW65915.1"/>
    </source>
</evidence>
<accession>A0A3D8QVW4</accession>
<dbReference type="InterPro" id="IPR016169">
    <property type="entry name" value="FAD-bd_PCMH_sub2"/>
</dbReference>
<reference evidence="6 7" key="1">
    <citation type="journal article" date="2018" name="IMA Fungus">
        <title>IMA Genome-F 9: Draft genome sequence of Annulohypoxylon stygium, Aspergillus mulundensis, Berkeleyomyces basicola (syn. Thielaviopsis basicola), Ceratocystis smalleyi, two Cercospora beticola strains, Coleophoma cylindrospora, Fusarium fracticaudum, Phialophora cf. hyalina, and Morchella septimelata.</title>
        <authorList>
            <person name="Wingfield B.D."/>
            <person name="Bills G.F."/>
            <person name="Dong Y."/>
            <person name="Huang W."/>
            <person name="Nel W.J."/>
            <person name="Swalarsk-Parry B.S."/>
            <person name="Vaghefi N."/>
            <person name="Wilken P.M."/>
            <person name="An Z."/>
            <person name="de Beer Z.W."/>
            <person name="De Vos L."/>
            <person name="Chen L."/>
            <person name="Duong T.A."/>
            <person name="Gao Y."/>
            <person name="Hammerbacher A."/>
            <person name="Kikkert J.R."/>
            <person name="Li Y."/>
            <person name="Li H."/>
            <person name="Li K."/>
            <person name="Li Q."/>
            <person name="Liu X."/>
            <person name="Ma X."/>
            <person name="Naidoo K."/>
            <person name="Pethybridge S.J."/>
            <person name="Sun J."/>
            <person name="Steenkamp E.T."/>
            <person name="van der Nest M.A."/>
            <person name="van Wyk S."/>
            <person name="Wingfield M.J."/>
            <person name="Xiong C."/>
            <person name="Yue Q."/>
            <person name="Zhang X."/>
        </authorList>
    </citation>
    <scope>NUCLEOTIDE SEQUENCE [LARGE SCALE GENOMIC DNA]</scope>
    <source>
        <strain evidence="6 7">DSM 5745</strain>
    </source>
</reference>
<keyword evidence="7" id="KW-1185">Reference proteome</keyword>
<dbReference type="PANTHER" id="PTHR42973">
    <property type="entry name" value="BINDING OXIDOREDUCTASE, PUTATIVE (AFU_ORTHOLOGUE AFUA_1G17690)-RELATED"/>
    <property type="match status" value="1"/>
</dbReference>
<dbReference type="InterPro" id="IPR006094">
    <property type="entry name" value="Oxid_FAD_bind_N"/>
</dbReference>
<dbReference type="AlphaFoldDB" id="A0A3D8QVW4"/>
<name>A0A3D8QVW4_9EURO</name>
<feature type="domain" description="FAD-binding PCMH-type" evidence="5">
    <location>
        <begin position="44"/>
        <end position="210"/>
    </location>
</feature>
<evidence type="ECO:0000313" key="7">
    <source>
        <dbReference type="Proteomes" id="UP000256690"/>
    </source>
</evidence>
<evidence type="ECO:0000256" key="1">
    <source>
        <dbReference type="ARBA" id="ARBA00005466"/>
    </source>
</evidence>
<keyword evidence="2" id="KW-0285">Flavoprotein</keyword>